<name>A0ABT5ITC7_9NEIS</name>
<evidence type="ECO:0000256" key="3">
    <source>
        <dbReference type="ARBA" id="ARBA00023125"/>
    </source>
</evidence>
<evidence type="ECO:0000256" key="4">
    <source>
        <dbReference type="ARBA" id="ARBA00023163"/>
    </source>
</evidence>
<proteinExistence type="inferred from homology"/>
<dbReference type="InterPro" id="IPR036388">
    <property type="entry name" value="WH-like_DNA-bd_sf"/>
</dbReference>
<dbReference type="SUPFAM" id="SSF53850">
    <property type="entry name" value="Periplasmic binding protein-like II"/>
    <property type="match status" value="1"/>
</dbReference>
<evidence type="ECO:0000256" key="1">
    <source>
        <dbReference type="ARBA" id="ARBA00009437"/>
    </source>
</evidence>
<dbReference type="InterPro" id="IPR000847">
    <property type="entry name" value="LysR_HTH_N"/>
</dbReference>
<dbReference type="Pfam" id="PF00126">
    <property type="entry name" value="HTH_1"/>
    <property type="match status" value="1"/>
</dbReference>
<sequence>MDPIADLAFFCRLMQCGSLTATAQQLGITPPAASRRLAALERRLGVRLLNRTTRSLALTPEGERYLARGQPLLAELGELEGELMASSGAPQGLLRVNATLGFGRRHIAPLVSAFVRRYPQVELQLHLSDRMPALSEGSFDVSIRFGPPPDARIHARRIAANRRILCASPLYLAQHPTPQDPADLRQHQCIVVRENDDIWGNWVLHSGSQAQTVKVAGALSSNDGETAVNWALDGHGVLLRSLWDVTPYLHSGRLQRLLPAWHGAPADIWALYPQRLGLSAKVRCFVDFLGEHFADGAGW</sequence>
<evidence type="ECO:0000256" key="2">
    <source>
        <dbReference type="ARBA" id="ARBA00023015"/>
    </source>
</evidence>
<dbReference type="EMBL" id="JAQQLF010000001">
    <property type="protein sequence ID" value="MDC7715830.1"/>
    <property type="molecule type" value="Genomic_DNA"/>
</dbReference>
<reference evidence="6 7" key="1">
    <citation type="submission" date="2023-01" db="EMBL/GenBank/DDBJ databases">
        <title>Novel species of the genus Vogesella isolated from rivers.</title>
        <authorList>
            <person name="Lu H."/>
        </authorList>
    </citation>
    <scope>NUCLEOTIDE SEQUENCE [LARGE SCALE GENOMIC DNA]</scope>
    <source>
        <strain evidence="6 7">DC21W</strain>
    </source>
</reference>
<evidence type="ECO:0000313" key="6">
    <source>
        <dbReference type="EMBL" id="MDC7715830.1"/>
    </source>
</evidence>
<keyword evidence="2" id="KW-0805">Transcription regulation</keyword>
<protein>
    <submittedName>
        <fullName evidence="6">LysR family transcriptional regulator</fullName>
    </submittedName>
</protein>
<dbReference type="SUPFAM" id="SSF46785">
    <property type="entry name" value="Winged helix' DNA-binding domain"/>
    <property type="match status" value="1"/>
</dbReference>
<organism evidence="6 7">
    <name type="scientific">Vogesella aquatica</name>
    <dbReference type="NCBI Taxonomy" id="2984206"/>
    <lineage>
        <taxon>Bacteria</taxon>
        <taxon>Pseudomonadati</taxon>
        <taxon>Pseudomonadota</taxon>
        <taxon>Betaproteobacteria</taxon>
        <taxon>Neisseriales</taxon>
        <taxon>Chromobacteriaceae</taxon>
        <taxon>Vogesella</taxon>
    </lineage>
</organism>
<evidence type="ECO:0000259" key="5">
    <source>
        <dbReference type="PROSITE" id="PS50931"/>
    </source>
</evidence>
<gene>
    <name evidence="6" type="ORF">PQU95_01160</name>
</gene>
<dbReference type="InterPro" id="IPR005119">
    <property type="entry name" value="LysR_subst-bd"/>
</dbReference>
<dbReference type="InterPro" id="IPR058163">
    <property type="entry name" value="LysR-type_TF_proteobact-type"/>
</dbReference>
<dbReference type="Gene3D" id="3.40.190.290">
    <property type="match status" value="1"/>
</dbReference>
<evidence type="ECO:0000313" key="7">
    <source>
        <dbReference type="Proteomes" id="UP001219956"/>
    </source>
</evidence>
<keyword evidence="7" id="KW-1185">Reference proteome</keyword>
<comment type="similarity">
    <text evidence="1">Belongs to the LysR transcriptional regulatory family.</text>
</comment>
<dbReference type="Pfam" id="PF03466">
    <property type="entry name" value="LysR_substrate"/>
    <property type="match status" value="1"/>
</dbReference>
<dbReference type="PANTHER" id="PTHR30537:SF5">
    <property type="entry name" value="HTH-TYPE TRANSCRIPTIONAL ACTIVATOR TTDR-RELATED"/>
    <property type="match status" value="1"/>
</dbReference>
<dbReference type="InterPro" id="IPR036390">
    <property type="entry name" value="WH_DNA-bd_sf"/>
</dbReference>
<keyword evidence="3" id="KW-0238">DNA-binding</keyword>
<dbReference type="RefSeq" id="WP_272750311.1">
    <property type="nucleotide sequence ID" value="NZ_JAQQLF010000001.1"/>
</dbReference>
<dbReference type="CDD" id="cd08479">
    <property type="entry name" value="PBP2_CrgA_like_9"/>
    <property type="match status" value="1"/>
</dbReference>
<dbReference type="Gene3D" id="1.10.10.10">
    <property type="entry name" value="Winged helix-like DNA-binding domain superfamily/Winged helix DNA-binding domain"/>
    <property type="match status" value="1"/>
</dbReference>
<dbReference type="Proteomes" id="UP001219956">
    <property type="component" value="Unassembled WGS sequence"/>
</dbReference>
<accession>A0ABT5ITC7</accession>
<keyword evidence="4" id="KW-0804">Transcription</keyword>
<comment type="caution">
    <text evidence="6">The sequence shown here is derived from an EMBL/GenBank/DDBJ whole genome shotgun (WGS) entry which is preliminary data.</text>
</comment>
<feature type="domain" description="HTH lysR-type" evidence="5">
    <location>
        <begin position="1"/>
        <end position="59"/>
    </location>
</feature>
<dbReference type="PROSITE" id="PS50931">
    <property type="entry name" value="HTH_LYSR"/>
    <property type="match status" value="1"/>
</dbReference>
<dbReference type="PANTHER" id="PTHR30537">
    <property type="entry name" value="HTH-TYPE TRANSCRIPTIONAL REGULATOR"/>
    <property type="match status" value="1"/>
</dbReference>